<dbReference type="GO" id="GO:0030089">
    <property type="term" value="C:phycobilisome"/>
    <property type="evidence" value="ECO:0007669"/>
    <property type="project" value="UniProtKB-KW"/>
</dbReference>
<keyword evidence="3" id="KW-0605">Phycobilisome</keyword>
<dbReference type="GO" id="GO:0016829">
    <property type="term" value="F:lyase activity"/>
    <property type="evidence" value="ECO:0007669"/>
    <property type="project" value="UniProtKB-KW"/>
</dbReference>
<feature type="domain" description="Effector-associated" evidence="6">
    <location>
        <begin position="6"/>
        <end position="106"/>
    </location>
</feature>
<dbReference type="SMART" id="SM00567">
    <property type="entry name" value="EZ_HEAT"/>
    <property type="match status" value="5"/>
</dbReference>
<dbReference type="SUPFAM" id="SSF52540">
    <property type="entry name" value="P-loop containing nucleoside triphosphate hydrolases"/>
    <property type="match status" value="1"/>
</dbReference>
<dbReference type="Proteomes" id="UP000503129">
    <property type="component" value="Chromosome"/>
</dbReference>
<dbReference type="Pfam" id="PF13646">
    <property type="entry name" value="HEAT_2"/>
    <property type="match status" value="2"/>
</dbReference>
<dbReference type="SUPFAM" id="SSF48371">
    <property type="entry name" value="ARM repeat"/>
    <property type="match status" value="1"/>
</dbReference>
<accession>A0A856M697</accession>
<dbReference type="AlphaFoldDB" id="A0A856M697"/>
<dbReference type="PANTHER" id="PTHR12697">
    <property type="entry name" value="PBS LYASE HEAT-LIKE PROTEIN"/>
    <property type="match status" value="1"/>
</dbReference>
<name>A0A856M697_9CYAN</name>
<keyword evidence="2" id="KW-0042">Antenna complex</keyword>
<dbReference type="Gene3D" id="3.40.50.300">
    <property type="entry name" value="P-loop containing nucleotide triphosphate hydrolases"/>
    <property type="match status" value="1"/>
</dbReference>
<protein>
    <submittedName>
        <fullName evidence="7">Signal transduction protein with Nacht domain protein</fullName>
    </submittedName>
</protein>
<dbReference type="InterPro" id="IPR045437">
    <property type="entry name" value="EAD8"/>
</dbReference>
<evidence type="ECO:0000313" key="8">
    <source>
        <dbReference type="Proteomes" id="UP000503129"/>
    </source>
</evidence>
<dbReference type="RefSeq" id="WP_211178736.1">
    <property type="nucleotide sequence ID" value="NZ_CAWOXK010000001.1"/>
</dbReference>
<dbReference type="EMBL" id="CP030118">
    <property type="protein sequence ID" value="QDL06693.1"/>
    <property type="molecule type" value="Genomic_DNA"/>
</dbReference>
<dbReference type="InterPro" id="IPR004155">
    <property type="entry name" value="PBS_lyase_HEAT"/>
</dbReference>
<dbReference type="KEGG" id="bsen:DP114_01100"/>
<dbReference type="InterPro" id="IPR016024">
    <property type="entry name" value="ARM-type_fold"/>
</dbReference>
<evidence type="ECO:0000256" key="2">
    <source>
        <dbReference type="ARBA" id="ARBA00022549"/>
    </source>
</evidence>
<dbReference type="InterPro" id="IPR007111">
    <property type="entry name" value="NACHT_NTPase"/>
</dbReference>
<dbReference type="InterPro" id="IPR027417">
    <property type="entry name" value="P-loop_NTPase"/>
</dbReference>
<feature type="domain" description="NACHT" evidence="5">
    <location>
        <begin position="201"/>
        <end position="345"/>
    </location>
</feature>
<keyword evidence="8" id="KW-1185">Reference proteome</keyword>
<comment type="similarity">
    <text evidence="1">Belongs to the CpcE/RpcE/PecE family.</text>
</comment>
<dbReference type="Pfam" id="PF05729">
    <property type="entry name" value="NACHT"/>
    <property type="match status" value="1"/>
</dbReference>
<keyword evidence="4" id="KW-0456">Lyase</keyword>
<dbReference type="Pfam" id="PF19961">
    <property type="entry name" value="EAD8"/>
    <property type="match status" value="1"/>
</dbReference>
<evidence type="ECO:0000256" key="3">
    <source>
        <dbReference type="ARBA" id="ARBA00022738"/>
    </source>
</evidence>
<evidence type="ECO:0000256" key="1">
    <source>
        <dbReference type="ARBA" id="ARBA00009299"/>
    </source>
</evidence>
<evidence type="ECO:0000256" key="4">
    <source>
        <dbReference type="ARBA" id="ARBA00023239"/>
    </source>
</evidence>
<evidence type="ECO:0000259" key="5">
    <source>
        <dbReference type="Pfam" id="PF05729"/>
    </source>
</evidence>
<dbReference type="PANTHER" id="PTHR12697:SF5">
    <property type="entry name" value="DEOXYHYPUSINE HYDROXYLASE"/>
    <property type="match status" value="1"/>
</dbReference>
<dbReference type="Gene3D" id="1.25.10.10">
    <property type="entry name" value="Leucine-rich Repeat Variant"/>
    <property type="match status" value="2"/>
</dbReference>
<dbReference type="InterPro" id="IPR011989">
    <property type="entry name" value="ARM-like"/>
</dbReference>
<reference evidence="7 8" key="1">
    <citation type="submission" date="2018-06" db="EMBL/GenBank/DDBJ databases">
        <title>Comparative genomics of Brasilonema spp. strains.</title>
        <authorList>
            <person name="Alvarenga D.O."/>
            <person name="Fiore M.F."/>
            <person name="Varani A.M."/>
        </authorList>
    </citation>
    <scope>NUCLEOTIDE SEQUENCE [LARGE SCALE GENOMIC DNA]</scope>
    <source>
        <strain evidence="7 8">CENA114</strain>
    </source>
</reference>
<sequence length="982" mass="112343">MAISSDIIQKLLRLLRPLMQSESQRRGYLMRSAQSAAAKLSLGMDTPVLNRLLFNQPVDTFITDMLRELVTLSETTACEPALCALLEVIRKDGGPDLEVSIDELLQGIREELRRSPKSSGVSPLYPHPQFQTYLENIAQKYQQWSNMYTLTDAEGKVFDVDMMVQTRQPKQREGTPGEGKQEKLERLPVLEGIRKYAKNHVVLIGKPGLGKSTALQRLLWEEAQAAIQGEKRKIPVLVELRNWDTSVETLIYKFLRKHKQRVDINKIEDLLIDDELLLLMDGLNELPCDEARDKVARFRQDYPETPMIFTTRDLGVGGSLGIDKQLEMQPLTEEQMREFVLVYLPEHGEQMLQQLGNRLRELGETPLILKMLCDVFIQKREIPKSRGDLFRQFDSTVNKLKEEKETVPVAEGLRRWKAELLQHLAFVMMQPENPQANPTDFRLLISRRQAETILEDFLKGSVEYPAQKAKEWLEGLLKHCLLESKASESEQVLIQFHHQLFQEYYAAEYLLRLLPNLSDAKLKRDYLNYLKWTESIAIALALVEDEALAVGVVRLALDVDLMLGARLAGEVKEEFQEKTVGLVLGLGVRELVKIKLLGITRSQFAFVYLERRLYDQSSSIPSGIIFELINIGGVRAINALIQALQHKDYKVRSLAACQLGDIHNQQVVDALIFALQDEEFEVRRQAVWALQNCIMWIGDLKAINPLVSALQDEESEIRSCAAYALDLSKYYISIDEAVLNIVDIYYENEEPDRDWIDEDAERYVINQVNQAAWHISLTYDCTLEAEGYDAAVSAIIKCLQNQSSYIREAAIEELGKICNDRVKDRAIDALIPFLKSKEFNKRSKTADVLGKIGNQGAIEPLISALFDDEYYIRWRIHTALANISTLKNLPQMWEIWLTDVHQTTQNLSQMLELWVTDIQDTSHIILKIQERCKFYNHEIFHSPPIKETKSTPTSSTTIINSEIVQIIEINEGDVIGKKTTET</sequence>
<gene>
    <name evidence="7" type="ORF">DP114_01100</name>
</gene>
<organism evidence="7 8">
    <name type="scientific">Brasilonema sennae CENA114</name>
    <dbReference type="NCBI Taxonomy" id="415709"/>
    <lineage>
        <taxon>Bacteria</taxon>
        <taxon>Bacillati</taxon>
        <taxon>Cyanobacteriota</taxon>
        <taxon>Cyanophyceae</taxon>
        <taxon>Nostocales</taxon>
        <taxon>Scytonemataceae</taxon>
        <taxon>Brasilonema</taxon>
        <taxon>Bromeliae group (in: Brasilonema)</taxon>
    </lineage>
</organism>
<dbReference type="GO" id="GO:0016491">
    <property type="term" value="F:oxidoreductase activity"/>
    <property type="evidence" value="ECO:0007669"/>
    <property type="project" value="TreeGrafter"/>
</dbReference>
<evidence type="ECO:0000259" key="6">
    <source>
        <dbReference type="Pfam" id="PF19961"/>
    </source>
</evidence>
<evidence type="ECO:0000313" key="7">
    <source>
        <dbReference type="EMBL" id="QDL06693.1"/>
    </source>
</evidence>
<proteinExistence type="inferred from homology"/>